<dbReference type="AlphaFoldDB" id="A0A5B0NXT2"/>
<dbReference type="Proteomes" id="UP000325313">
    <property type="component" value="Unassembled WGS sequence"/>
</dbReference>
<gene>
    <name evidence="1" type="ORF">PGTUg99_021201</name>
</gene>
<name>A0A5B0NXT2_PUCGR</name>
<sequence length="268" mass="29313">MKVVPSFSVSEPFHGPFTFFNYIPDYLHRPGSGYPSFNSSLLSTLFPTSTIRLSTNILDDLPDDLLGNLLGYGILKLLAALPSSSLVPASSIVRSSTIFSSLSLSTRYIFSQERSHRSGPIPFLVQSCYPPLSQLLDDLLAFAGPVVYSLKNSSRAQPTSSPINLSSLLVPLIHQYPRQKRNRNQSPALTRPIILSKFNFLFLPRGGQWGPPGKTGLLPDFVPRSPSVFKEVLARFVPSFSSFILPPPTPPSIILFASISTTPPSIPP</sequence>
<dbReference type="EMBL" id="VDEP01000375">
    <property type="protein sequence ID" value="KAA1093324.1"/>
    <property type="molecule type" value="Genomic_DNA"/>
</dbReference>
<proteinExistence type="predicted"/>
<comment type="caution">
    <text evidence="1">The sequence shown here is derived from an EMBL/GenBank/DDBJ whole genome shotgun (WGS) entry which is preliminary data.</text>
</comment>
<evidence type="ECO:0000313" key="2">
    <source>
        <dbReference type="Proteomes" id="UP000325313"/>
    </source>
</evidence>
<reference evidence="1 2" key="1">
    <citation type="submission" date="2019-05" db="EMBL/GenBank/DDBJ databases">
        <title>Emergence of the Ug99 lineage of the wheat stem rust pathogen through somatic hybridization.</title>
        <authorList>
            <person name="Li F."/>
            <person name="Upadhyaya N.M."/>
            <person name="Sperschneider J."/>
            <person name="Matny O."/>
            <person name="Nguyen-Phuc H."/>
            <person name="Mago R."/>
            <person name="Raley C."/>
            <person name="Miller M.E."/>
            <person name="Silverstein K.A.T."/>
            <person name="Henningsen E."/>
            <person name="Hirsch C.D."/>
            <person name="Visser B."/>
            <person name="Pretorius Z.A."/>
            <person name="Steffenson B.J."/>
            <person name="Schwessinger B."/>
            <person name="Dodds P.N."/>
            <person name="Figueroa M."/>
        </authorList>
    </citation>
    <scope>NUCLEOTIDE SEQUENCE [LARGE SCALE GENOMIC DNA]</scope>
    <source>
        <strain evidence="1 2">Ug99</strain>
    </source>
</reference>
<accession>A0A5B0NXT2</accession>
<evidence type="ECO:0000313" key="1">
    <source>
        <dbReference type="EMBL" id="KAA1093324.1"/>
    </source>
</evidence>
<organism evidence="1 2">
    <name type="scientific">Puccinia graminis f. sp. tritici</name>
    <dbReference type="NCBI Taxonomy" id="56615"/>
    <lineage>
        <taxon>Eukaryota</taxon>
        <taxon>Fungi</taxon>
        <taxon>Dikarya</taxon>
        <taxon>Basidiomycota</taxon>
        <taxon>Pucciniomycotina</taxon>
        <taxon>Pucciniomycetes</taxon>
        <taxon>Pucciniales</taxon>
        <taxon>Pucciniaceae</taxon>
        <taxon>Puccinia</taxon>
    </lineage>
</organism>
<protein>
    <submittedName>
        <fullName evidence="1">Uncharacterized protein</fullName>
    </submittedName>
</protein>